<dbReference type="RefSeq" id="WP_075757346.1">
    <property type="nucleotide sequence ID" value="NZ_CP146991.1"/>
</dbReference>
<dbReference type="CDD" id="cd07012">
    <property type="entry name" value="PBP2_Bug_TTT"/>
    <property type="match status" value="1"/>
</dbReference>
<dbReference type="PANTHER" id="PTHR42928">
    <property type="entry name" value="TRICARBOXYLATE-BINDING PROTEIN"/>
    <property type="match status" value="1"/>
</dbReference>
<dbReference type="Proteomes" id="UP000245702">
    <property type="component" value="Unassembled WGS sequence"/>
</dbReference>
<evidence type="ECO:0000313" key="2">
    <source>
        <dbReference type="EMBL" id="CVK19453.1"/>
    </source>
</evidence>
<dbReference type="PROSITE" id="PS51257">
    <property type="entry name" value="PROKAR_LIPOPROTEIN"/>
    <property type="match status" value="1"/>
</dbReference>
<dbReference type="Gene3D" id="3.40.190.10">
    <property type="entry name" value="Periplasmic binding protein-like II"/>
    <property type="match status" value="1"/>
</dbReference>
<name>A0ABP2C566_9FIRM</name>
<dbReference type="PANTHER" id="PTHR42928:SF5">
    <property type="entry name" value="BLR1237 PROTEIN"/>
    <property type="match status" value="1"/>
</dbReference>
<reference evidence="2 3" key="1">
    <citation type="submission" date="2016-01" db="EMBL/GenBank/DDBJ databases">
        <authorList>
            <person name="Brown R."/>
        </authorList>
    </citation>
    <scope>NUCLEOTIDE SEQUENCE [LARGE SCALE GENOMIC DNA]</scope>
    <source>
        <strain evidence="2">Sporomusa sphaeroides DSM 2875</strain>
    </source>
</reference>
<proteinExistence type="inferred from homology"/>
<protein>
    <submittedName>
        <fullName evidence="2">Tripartite tricarboxylate transporter family receptor</fullName>
    </submittedName>
</protein>
<comment type="similarity">
    <text evidence="1">Belongs to the UPF0065 (bug) family.</text>
</comment>
<dbReference type="InterPro" id="IPR042100">
    <property type="entry name" value="Bug_dom1"/>
</dbReference>
<dbReference type="Pfam" id="PF03401">
    <property type="entry name" value="TctC"/>
    <property type="match status" value="1"/>
</dbReference>
<dbReference type="EMBL" id="FCOW01000010">
    <property type="protein sequence ID" value="CVK19453.1"/>
    <property type="molecule type" value="Genomic_DNA"/>
</dbReference>
<keyword evidence="3" id="KW-1185">Reference proteome</keyword>
<dbReference type="Gene3D" id="3.40.190.150">
    <property type="entry name" value="Bordetella uptake gene, domain 1"/>
    <property type="match status" value="1"/>
</dbReference>
<dbReference type="InterPro" id="IPR005064">
    <property type="entry name" value="BUG"/>
</dbReference>
<sequence>MIGKMNKSKWKVVVGGLLAVSMLGLVTGCGKSADTKKEGEKAAFKPDKPITLVVPMAAGGSTDMLGRTIEKVWTKYSSQPIQILNKPGGGGVEGSKYVSRAKPDGYTLLMGTGSGHDIVMPHIQKVEYDPFKDLTFVSRLSIHTVVVLAPADSPFNSIKDVVEWAKKENKPVTAAVSTKAGAVDLVMRGLGKSTGINITPIPHAGGAQALTSLMGNQTAIGGAHPTEAMSQIKAGRVKPLGIATLERDPAMPNVPTLKEQGIDFYTWGSIKGIALPKDTPKEIVDYYADIFKKISEDPEYKKTMDDMMQPVMYLGPDEFAKNLKQASDDYAKLIKETGLDK</sequence>
<organism evidence="2 3">
    <name type="scientific">Sporomusa sphaeroides DSM 2875</name>
    <dbReference type="NCBI Taxonomy" id="1337886"/>
    <lineage>
        <taxon>Bacteria</taxon>
        <taxon>Bacillati</taxon>
        <taxon>Bacillota</taxon>
        <taxon>Negativicutes</taxon>
        <taxon>Selenomonadales</taxon>
        <taxon>Sporomusaceae</taxon>
        <taxon>Sporomusa</taxon>
    </lineage>
</organism>
<gene>
    <name evidence="2" type="ORF">SSPH_02104</name>
</gene>
<accession>A0ABP2C566</accession>
<comment type="caution">
    <text evidence="2">The sequence shown here is derived from an EMBL/GenBank/DDBJ whole genome shotgun (WGS) entry which is preliminary data.</text>
</comment>
<evidence type="ECO:0000256" key="1">
    <source>
        <dbReference type="ARBA" id="ARBA00006987"/>
    </source>
</evidence>
<evidence type="ECO:0000313" key="3">
    <source>
        <dbReference type="Proteomes" id="UP000245702"/>
    </source>
</evidence>
<keyword evidence="2" id="KW-0675">Receptor</keyword>
<dbReference type="SUPFAM" id="SSF53850">
    <property type="entry name" value="Periplasmic binding protein-like II"/>
    <property type="match status" value="1"/>
</dbReference>
<dbReference type="PIRSF" id="PIRSF017082">
    <property type="entry name" value="YflP"/>
    <property type="match status" value="1"/>
</dbReference>